<dbReference type="EMBL" id="KQ964419">
    <property type="protein sequence ID" value="KXN74948.1"/>
    <property type="molecule type" value="Genomic_DNA"/>
</dbReference>
<feature type="domain" description="G-protein coupled receptors family 1 profile" evidence="8">
    <location>
        <begin position="1"/>
        <end position="237"/>
    </location>
</feature>
<name>A0A137PIW5_CONC2</name>
<gene>
    <name evidence="9" type="ORF">CONCODRAFT_2023</name>
</gene>
<evidence type="ECO:0000256" key="7">
    <source>
        <dbReference type="SAM" id="Phobius"/>
    </source>
</evidence>
<keyword evidence="10" id="KW-1185">Reference proteome</keyword>
<evidence type="ECO:0000259" key="8">
    <source>
        <dbReference type="PROSITE" id="PS50262"/>
    </source>
</evidence>
<dbReference type="InterPro" id="IPR017452">
    <property type="entry name" value="GPCR_Rhodpsn_7TM"/>
</dbReference>
<evidence type="ECO:0000256" key="5">
    <source>
        <dbReference type="ARBA" id="ARBA00023136"/>
    </source>
</evidence>
<feature type="transmembrane region" description="Helical" evidence="7">
    <location>
        <begin position="79"/>
        <end position="100"/>
    </location>
</feature>
<dbReference type="AlphaFoldDB" id="A0A137PIW5"/>
<dbReference type="Gene3D" id="1.20.1070.10">
    <property type="entry name" value="Rhodopsin 7-helix transmembrane proteins"/>
    <property type="match status" value="1"/>
</dbReference>
<dbReference type="SUPFAM" id="SSF81321">
    <property type="entry name" value="Family A G protein-coupled receptor-like"/>
    <property type="match status" value="1"/>
</dbReference>
<dbReference type="InterPro" id="IPR050125">
    <property type="entry name" value="GPCR_opsins"/>
</dbReference>
<keyword evidence="3 7" id="KW-1133">Transmembrane helix</keyword>
<keyword evidence="6" id="KW-0675">Receptor</keyword>
<evidence type="ECO:0000313" key="10">
    <source>
        <dbReference type="Proteomes" id="UP000070444"/>
    </source>
</evidence>
<evidence type="ECO:0000256" key="1">
    <source>
        <dbReference type="ARBA" id="ARBA00004141"/>
    </source>
</evidence>
<dbReference type="CDD" id="cd00637">
    <property type="entry name" value="7tm_classA_rhodopsin-like"/>
    <property type="match status" value="1"/>
</dbReference>
<dbReference type="GO" id="GO:0016020">
    <property type="term" value="C:membrane"/>
    <property type="evidence" value="ECO:0007669"/>
    <property type="project" value="UniProtKB-SubCell"/>
</dbReference>
<feature type="transmembrane region" description="Helical" evidence="7">
    <location>
        <begin position="49"/>
        <end position="67"/>
    </location>
</feature>
<comment type="subcellular location">
    <subcellularLocation>
        <location evidence="1">Membrane</location>
        <topology evidence="1">Multi-pass membrane protein</topology>
    </subcellularLocation>
</comment>
<sequence>MKVMLILNAAEFELGIAKILLSIYEFVLGKNALDKDTFMCRLNALENQMFIRLELTIAAVLSLMRYLTVCHSTEKSFKFWLVITILACAPTSFVYIYPAILNDATPSSSRIACYPYMNPGDLSKIASCILPFLILIPCWVITFCYFSIGYKVNKKLNQMKKDSKNINDVQGLAAIKRQKIKIIVQLVTVIVIYNLNFSVSYITFILKFAIGYVRPPIIEAIAVSLTFITFTVNPILTITFQPELNQEFTSILFFFKLKIKKFFSSISSRGISFCRYCAGR</sequence>
<organism evidence="9 10">
    <name type="scientific">Conidiobolus coronatus (strain ATCC 28846 / CBS 209.66 / NRRL 28638)</name>
    <name type="common">Delacroixia coronata</name>
    <dbReference type="NCBI Taxonomy" id="796925"/>
    <lineage>
        <taxon>Eukaryota</taxon>
        <taxon>Fungi</taxon>
        <taxon>Fungi incertae sedis</taxon>
        <taxon>Zoopagomycota</taxon>
        <taxon>Entomophthoromycotina</taxon>
        <taxon>Entomophthoromycetes</taxon>
        <taxon>Entomophthorales</taxon>
        <taxon>Ancylistaceae</taxon>
        <taxon>Conidiobolus</taxon>
    </lineage>
</organism>
<keyword evidence="2 7" id="KW-0812">Transmembrane</keyword>
<proteinExistence type="predicted"/>
<feature type="transmembrane region" description="Helical" evidence="7">
    <location>
        <begin position="186"/>
        <end position="210"/>
    </location>
</feature>
<dbReference type="Proteomes" id="UP000070444">
    <property type="component" value="Unassembled WGS sequence"/>
</dbReference>
<feature type="transmembrane region" description="Helical" evidence="7">
    <location>
        <begin position="12"/>
        <end position="29"/>
    </location>
</feature>
<evidence type="ECO:0000256" key="2">
    <source>
        <dbReference type="ARBA" id="ARBA00022692"/>
    </source>
</evidence>
<evidence type="ECO:0000313" key="9">
    <source>
        <dbReference type="EMBL" id="KXN74948.1"/>
    </source>
</evidence>
<feature type="transmembrane region" description="Helical" evidence="7">
    <location>
        <begin position="129"/>
        <end position="150"/>
    </location>
</feature>
<feature type="transmembrane region" description="Helical" evidence="7">
    <location>
        <begin position="216"/>
        <end position="236"/>
    </location>
</feature>
<dbReference type="PROSITE" id="PS50262">
    <property type="entry name" value="G_PROTEIN_RECEP_F1_2"/>
    <property type="match status" value="1"/>
</dbReference>
<evidence type="ECO:0000256" key="4">
    <source>
        <dbReference type="ARBA" id="ARBA00023040"/>
    </source>
</evidence>
<dbReference type="Pfam" id="PF00001">
    <property type="entry name" value="7tm_1"/>
    <property type="match status" value="1"/>
</dbReference>
<dbReference type="PANTHER" id="PTHR24240">
    <property type="entry name" value="OPSIN"/>
    <property type="match status" value="1"/>
</dbReference>
<accession>A0A137PIW5</accession>
<dbReference type="GO" id="GO:0004930">
    <property type="term" value="F:G protein-coupled receptor activity"/>
    <property type="evidence" value="ECO:0007669"/>
    <property type="project" value="UniProtKB-KW"/>
</dbReference>
<protein>
    <recommendedName>
        <fullName evidence="8">G-protein coupled receptors family 1 profile domain-containing protein</fullName>
    </recommendedName>
</protein>
<keyword evidence="5 7" id="KW-0472">Membrane</keyword>
<keyword evidence="4" id="KW-0297">G-protein coupled receptor</keyword>
<reference evidence="9 10" key="1">
    <citation type="journal article" date="2015" name="Genome Biol. Evol.">
        <title>Phylogenomic analyses indicate that early fungi evolved digesting cell walls of algal ancestors of land plants.</title>
        <authorList>
            <person name="Chang Y."/>
            <person name="Wang S."/>
            <person name="Sekimoto S."/>
            <person name="Aerts A.L."/>
            <person name="Choi C."/>
            <person name="Clum A."/>
            <person name="LaButti K.M."/>
            <person name="Lindquist E.A."/>
            <person name="Yee Ngan C."/>
            <person name="Ohm R.A."/>
            <person name="Salamov A.A."/>
            <person name="Grigoriev I.V."/>
            <person name="Spatafora J.W."/>
            <person name="Berbee M.L."/>
        </authorList>
    </citation>
    <scope>NUCLEOTIDE SEQUENCE [LARGE SCALE GENOMIC DNA]</scope>
    <source>
        <strain evidence="9 10">NRRL 28638</strain>
    </source>
</reference>
<evidence type="ECO:0000256" key="3">
    <source>
        <dbReference type="ARBA" id="ARBA00022989"/>
    </source>
</evidence>
<evidence type="ECO:0000256" key="6">
    <source>
        <dbReference type="ARBA" id="ARBA00023170"/>
    </source>
</evidence>
<dbReference type="InterPro" id="IPR000276">
    <property type="entry name" value="GPCR_Rhodpsn"/>
</dbReference>
<keyword evidence="4" id="KW-0807">Transducer</keyword>